<accession>A0A419SM34</accession>
<organism evidence="2 3">
    <name type="scientific">Ammoniphilus oxalaticus</name>
    <dbReference type="NCBI Taxonomy" id="66863"/>
    <lineage>
        <taxon>Bacteria</taxon>
        <taxon>Bacillati</taxon>
        <taxon>Bacillota</taxon>
        <taxon>Bacilli</taxon>
        <taxon>Bacillales</taxon>
        <taxon>Paenibacillaceae</taxon>
        <taxon>Aneurinibacillus group</taxon>
        <taxon>Ammoniphilus</taxon>
    </lineage>
</organism>
<keyword evidence="1" id="KW-0472">Membrane</keyword>
<name>A0A419SM34_9BACL</name>
<reference evidence="2 3" key="1">
    <citation type="submission" date="2016-08" db="EMBL/GenBank/DDBJ databases">
        <title>Novel Firmicute Genomes.</title>
        <authorList>
            <person name="Poppleton D.I."/>
            <person name="Gribaldo S."/>
        </authorList>
    </citation>
    <scope>NUCLEOTIDE SEQUENCE [LARGE SCALE GENOMIC DNA]</scope>
    <source>
        <strain evidence="2 3">RAOx-1</strain>
    </source>
</reference>
<dbReference type="RefSeq" id="WP_120188894.1">
    <property type="nucleotide sequence ID" value="NZ_MCHY01000007.1"/>
</dbReference>
<proteinExistence type="predicted"/>
<dbReference type="Proteomes" id="UP000284219">
    <property type="component" value="Unassembled WGS sequence"/>
</dbReference>
<feature type="transmembrane region" description="Helical" evidence="1">
    <location>
        <begin position="66"/>
        <end position="92"/>
    </location>
</feature>
<dbReference type="EMBL" id="MCHY01000007">
    <property type="protein sequence ID" value="RKD25075.1"/>
    <property type="molecule type" value="Genomic_DNA"/>
</dbReference>
<evidence type="ECO:0000313" key="3">
    <source>
        <dbReference type="Proteomes" id="UP000284219"/>
    </source>
</evidence>
<protein>
    <submittedName>
        <fullName evidence="2">Uncharacterized protein</fullName>
    </submittedName>
</protein>
<evidence type="ECO:0000256" key="1">
    <source>
        <dbReference type="SAM" id="Phobius"/>
    </source>
</evidence>
<keyword evidence="3" id="KW-1185">Reference proteome</keyword>
<evidence type="ECO:0000313" key="2">
    <source>
        <dbReference type="EMBL" id="RKD25075.1"/>
    </source>
</evidence>
<dbReference type="AlphaFoldDB" id="A0A419SM34"/>
<feature type="transmembrane region" description="Helical" evidence="1">
    <location>
        <begin position="39"/>
        <end position="59"/>
    </location>
</feature>
<gene>
    <name evidence="2" type="ORF">BEP19_04435</name>
</gene>
<keyword evidence="1" id="KW-1133">Transmembrane helix</keyword>
<sequence length="122" mass="13729">MKKYLFGAYLLLSFIVALSICNANLPIEDEMTNSLNSLRFLSGEAILLGSISSAGALFYKGRKERIILAIFTAVLLLLLYTILYSAWLTVYLRIAEGFFVLLIVGSIHYFISFLLRNLLIKP</sequence>
<keyword evidence="1" id="KW-0812">Transmembrane</keyword>
<feature type="transmembrane region" description="Helical" evidence="1">
    <location>
        <begin position="98"/>
        <end position="119"/>
    </location>
</feature>
<comment type="caution">
    <text evidence="2">The sequence shown here is derived from an EMBL/GenBank/DDBJ whole genome shotgun (WGS) entry which is preliminary data.</text>
</comment>